<reference evidence="1 2" key="1">
    <citation type="journal article" date="2015" name="Nature">
        <title>rRNA introns, odd ribosomes, and small enigmatic genomes across a large radiation of phyla.</title>
        <authorList>
            <person name="Brown C.T."/>
            <person name="Hug L.A."/>
            <person name="Thomas B.C."/>
            <person name="Sharon I."/>
            <person name="Castelle C.J."/>
            <person name="Singh A."/>
            <person name="Wilkins M.J."/>
            <person name="Williams K.H."/>
            <person name="Banfield J.F."/>
        </authorList>
    </citation>
    <scope>NUCLEOTIDE SEQUENCE [LARGE SCALE GENOMIC DNA]</scope>
</reference>
<dbReference type="EMBL" id="LCIT01000001">
    <property type="protein sequence ID" value="KKT63825.1"/>
    <property type="molecule type" value="Genomic_DNA"/>
</dbReference>
<name>A0A0G1IXL3_9BACT</name>
<protein>
    <submittedName>
        <fullName evidence="1">Uncharacterized protein</fullName>
    </submittedName>
</protein>
<organism evidence="1 2">
    <name type="scientific">Candidatus Giovannonibacteria bacterium GW2011_GWA2_44_26</name>
    <dbReference type="NCBI Taxonomy" id="1618648"/>
    <lineage>
        <taxon>Bacteria</taxon>
        <taxon>Candidatus Giovannoniibacteriota</taxon>
    </lineage>
</organism>
<evidence type="ECO:0000313" key="1">
    <source>
        <dbReference type="EMBL" id="KKT63825.1"/>
    </source>
</evidence>
<dbReference type="Proteomes" id="UP000033945">
    <property type="component" value="Unassembled WGS sequence"/>
</dbReference>
<comment type="caution">
    <text evidence="1">The sequence shown here is derived from an EMBL/GenBank/DDBJ whole genome shotgun (WGS) entry which is preliminary data.</text>
</comment>
<gene>
    <name evidence="1" type="ORF">UW55_C0001G0118</name>
</gene>
<accession>A0A0G1IXL3</accession>
<dbReference type="AlphaFoldDB" id="A0A0G1IXL3"/>
<sequence length="408" mass="47224">MDTVIIRIRGIDKFRVADWAMFNHEFSTRPYADLTPKDRKRADNKKVPYLRSFVLHADIDNGLTYPGVEIYENADNRSRSIYYDMKLKFSAPKLINENSLQEALPSDYHKLLTTLMERLPEIGIYITSQTIADASVSVVHFCKNIPLPADRPLRPILAELSRVDIGKAYGNTKDIRSKNQNENETLHLFCGTREWAFYDKIQEMLRPSGKSLEKQKTAYEKEVIELYNLQNTEVFRYEYRLNKAQTIRSEVNRFLKRPYATPVKLSDLFTENLWKDILNASWQRILAKPENQIALLNSNGDIDLLLHILKRAKEKEQSVHSYNKALISYALASIIKKHGAKTLRKEMGKVWSKKSDSRLDEKLATAQKLANDLPLSDGTLYIGQELQKFEPISLEYLSTCKDKKDNIQ</sequence>
<proteinExistence type="predicted"/>
<evidence type="ECO:0000313" key="2">
    <source>
        <dbReference type="Proteomes" id="UP000033945"/>
    </source>
</evidence>